<organism evidence="1 2">
    <name type="scientific">Puccinia striiformis f. sp. tritici</name>
    <dbReference type="NCBI Taxonomy" id="168172"/>
    <lineage>
        <taxon>Eukaryota</taxon>
        <taxon>Fungi</taxon>
        <taxon>Dikarya</taxon>
        <taxon>Basidiomycota</taxon>
        <taxon>Pucciniomycotina</taxon>
        <taxon>Pucciniomycetes</taxon>
        <taxon>Pucciniales</taxon>
        <taxon>Pucciniaceae</taxon>
        <taxon>Puccinia</taxon>
    </lineage>
</organism>
<comment type="caution">
    <text evidence="1">The sequence shown here is derived from an EMBL/GenBank/DDBJ whole genome shotgun (WGS) entry which is preliminary data.</text>
</comment>
<dbReference type="Proteomes" id="UP001060170">
    <property type="component" value="Chromosome 7"/>
</dbReference>
<reference evidence="2" key="2">
    <citation type="journal article" date="2018" name="Mol. Plant Microbe Interact.">
        <title>Genome sequence resources for the wheat stripe rust pathogen (Puccinia striiformis f. sp. tritici) and the barley stripe rust pathogen (Puccinia striiformis f. sp. hordei).</title>
        <authorList>
            <person name="Xia C."/>
            <person name="Wang M."/>
            <person name="Yin C."/>
            <person name="Cornejo O.E."/>
            <person name="Hulbert S.H."/>
            <person name="Chen X."/>
        </authorList>
    </citation>
    <scope>NUCLEOTIDE SEQUENCE [LARGE SCALE GENOMIC DNA]</scope>
    <source>
        <strain evidence="2">93-210</strain>
    </source>
</reference>
<reference evidence="2" key="1">
    <citation type="journal article" date="2018" name="BMC Genomics">
        <title>Genomic insights into host adaptation between the wheat stripe rust pathogen (Puccinia striiformis f. sp. tritici) and the barley stripe rust pathogen (Puccinia striiformis f. sp. hordei).</title>
        <authorList>
            <person name="Xia C."/>
            <person name="Wang M."/>
            <person name="Yin C."/>
            <person name="Cornejo O.E."/>
            <person name="Hulbert S.H."/>
            <person name="Chen X."/>
        </authorList>
    </citation>
    <scope>NUCLEOTIDE SEQUENCE [LARGE SCALE GENOMIC DNA]</scope>
    <source>
        <strain evidence="2">93-210</strain>
    </source>
</reference>
<proteinExistence type="predicted"/>
<evidence type="ECO:0000313" key="2">
    <source>
        <dbReference type="Proteomes" id="UP001060170"/>
    </source>
</evidence>
<protein>
    <submittedName>
        <fullName evidence="1">Uncharacterized protein</fullName>
    </submittedName>
</protein>
<evidence type="ECO:0000313" key="1">
    <source>
        <dbReference type="EMBL" id="KAI7951556.1"/>
    </source>
</evidence>
<accession>A0ACC0EE91</accession>
<reference evidence="1 2" key="3">
    <citation type="journal article" date="2022" name="Microbiol. Spectr.">
        <title>Folding features and dynamics of 3D genome architecture in plant fungal pathogens.</title>
        <authorList>
            <person name="Xia C."/>
        </authorList>
    </citation>
    <scope>NUCLEOTIDE SEQUENCE [LARGE SCALE GENOMIC DNA]</scope>
    <source>
        <strain evidence="1 2">93-210</strain>
    </source>
</reference>
<dbReference type="EMBL" id="CM045871">
    <property type="protein sequence ID" value="KAI7951556.1"/>
    <property type="molecule type" value="Genomic_DNA"/>
</dbReference>
<feature type="non-terminal residue" evidence="1">
    <location>
        <position position="1"/>
    </location>
</feature>
<gene>
    <name evidence="1" type="ORF">MJO28_007240</name>
</gene>
<keyword evidence="2" id="KW-1185">Reference proteome</keyword>
<name>A0ACC0EE91_9BASI</name>
<sequence length="764" mass="81772">SPPAILASTVSSLAASLRVLKTVEMSRNTPIPDATQSSSQVPGASPNNHVGLAISTAFERQLPLHFSHHDGLYNSDQLDTDGSEGNVEVLHQALSQHLAADSHILDSNFGPVSTVVNAPSNLEGLHTASSPLDAEFRVHEELFRALPATSSRPSTRPGAFPALEDLSDTPSSHETFHSVHGSPSTTPGSSQQRMSRATSAVSTALSDEILSGIFLEGVEIPIDDDCLHDDSVYDFTLSEFDDLTDPQLVVDRARRLAFVDLAYDDLLFIQKQLVLSADHRRSYGLSESQTQTYTLGVDVLSPTRPQSDGSKLSSYQAQRNLLVSASGSSTLDPRSSQGSSNHLSPLLSPRSSALQQRLNQAKAAARIRSSHGGGFPSQSSKEIRSSPGGSLLDEHHNVHNQLLSPSSSGSPDIFCFPLTPPIHNFVGVGQSEIFPPITIAVNDACRPDAAIGEYGQVYPRSFNPRACRPVLTSILFQDVEAQASAANAALRKPYKLDAEGNSKKTGGRKKTISVTHIGAPKLLSASMALPGLQLEGAAVDTGCAPTHHSKSILKGGFKLRLNKKKPSESANNWRTSAGDPPKHVKSTQNRRGSLDQPVSPSSPKHTPALTSFRKLVNTVSAFKYNHTPGHSTNSISTISEVAPDDQTFHFCPSGNFIVPAGTAYEQDTSPPNSTGSDQIDMSAGLARYDNNEDLIPPGPVGTWQARNSEESERQGDYGSILDLYGSDSCIPPPRQNRSSSLSHFTYQPDISKPISVAPSSYQHS</sequence>